<dbReference type="Proteomes" id="UP000302163">
    <property type="component" value="Chromosome"/>
</dbReference>
<evidence type="ECO:0000313" key="12">
    <source>
        <dbReference type="EMBL" id="QCT21111.1"/>
    </source>
</evidence>
<comment type="similarity">
    <text evidence="2 9">Belongs to the membrane fusion protein (MFP) (TC 8.A.1) family.</text>
</comment>
<protein>
    <recommendedName>
        <fullName evidence="9">Membrane fusion protein (MFP) family protein</fullName>
    </recommendedName>
</protein>
<keyword evidence="13" id="KW-1185">Reference proteome</keyword>
<keyword evidence="7 9" id="KW-1133">Transmembrane helix</keyword>
<comment type="subcellular location">
    <subcellularLocation>
        <location evidence="1 9">Cell inner membrane</location>
        <topology evidence="1 9">Single-pass membrane protein</topology>
    </subcellularLocation>
</comment>
<dbReference type="Pfam" id="PF26002">
    <property type="entry name" value="Beta-barrel_AprE"/>
    <property type="match status" value="1"/>
</dbReference>
<dbReference type="RefSeq" id="WP_138097267.1">
    <property type="nucleotide sequence ID" value="NZ_CP040428.1"/>
</dbReference>
<dbReference type="InterPro" id="IPR058982">
    <property type="entry name" value="Beta-barrel_AprE"/>
</dbReference>
<dbReference type="InterPro" id="IPR050739">
    <property type="entry name" value="MFP"/>
</dbReference>
<dbReference type="KEGG" id="izh:FEM41_16385"/>
<evidence type="ECO:0000313" key="13">
    <source>
        <dbReference type="Proteomes" id="UP000302163"/>
    </source>
</evidence>
<keyword evidence="5 9" id="KW-0997">Cell inner membrane</keyword>
<gene>
    <name evidence="12" type="ORF">FEM41_16385</name>
</gene>
<evidence type="ECO:0000256" key="2">
    <source>
        <dbReference type="ARBA" id="ARBA00009477"/>
    </source>
</evidence>
<name>A0A4P8YK08_9ENTR</name>
<feature type="transmembrane region" description="Helical" evidence="9">
    <location>
        <begin position="42"/>
        <end position="62"/>
    </location>
</feature>
<keyword evidence="8 9" id="KW-0472">Membrane</keyword>
<dbReference type="EMBL" id="CP040428">
    <property type="protein sequence ID" value="QCT21111.1"/>
    <property type="molecule type" value="Genomic_DNA"/>
</dbReference>
<dbReference type="PANTHER" id="PTHR30386:SF26">
    <property type="entry name" value="TRANSPORT PROTEIN COMB"/>
    <property type="match status" value="1"/>
</dbReference>
<reference evidence="12 13" key="1">
    <citation type="submission" date="2019-05" db="EMBL/GenBank/DDBJ databases">
        <title>Complete genome sequence of Izhakiella calystegiae KSNA2, an endophyte isolated from beach morning glory (Calystegia soldanella).</title>
        <authorList>
            <person name="Jiang L."/>
            <person name="Jeong J.C."/>
            <person name="Kim C.Y."/>
            <person name="Kim D.H."/>
            <person name="Kim S.W."/>
            <person name="Lee j."/>
        </authorList>
    </citation>
    <scope>NUCLEOTIDE SEQUENCE [LARGE SCALE GENOMIC DNA]</scope>
    <source>
        <strain evidence="12 13">KSNA2</strain>
    </source>
</reference>
<evidence type="ECO:0000256" key="8">
    <source>
        <dbReference type="ARBA" id="ARBA00023136"/>
    </source>
</evidence>
<evidence type="ECO:0000256" key="9">
    <source>
        <dbReference type="RuleBase" id="RU365093"/>
    </source>
</evidence>
<keyword evidence="4 9" id="KW-1003">Cell membrane</keyword>
<proteinExistence type="inferred from homology"/>
<dbReference type="GO" id="GO:0015031">
    <property type="term" value="P:protein transport"/>
    <property type="evidence" value="ECO:0007669"/>
    <property type="project" value="InterPro"/>
</dbReference>
<evidence type="ECO:0000256" key="7">
    <source>
        <dbReference type="ARBA" id="ARBA00022989"/>
    </source>
</evidence>
<accession>A0A4P8YK08</accession>
<keyword evidence="6 9" id="KW-0812">Transmembrane</keyword>
<evidence type="ECO:0000256" key="5">
    <source>
        <dbReference type="ARBA" id="ARBA00022519"/>
    </source>
</evidence>
<feature type="domain" description="AprE-like beta-barrel" evidence="11">
    <location>
        <begin position="300"/>
        <end position="401"/>
    </location>
</feature>
<evidence type="ECO:0000256" key="1">
    <source>
        <dbReference type="ARBA" id="ARBA00004377"/>
    </source>
</evidence>
<sequence>MFNKKRRTPTTEIARTDAKYDFDHITASELVRAAGNDRWEGWLFITWGAVALIAAVITWSAFCHIEEVTTGSAQIVPSSREQVLQSLEGGILQEMLVREGDTVEKGQIVARIDPTRAEASFRESANRMLALEAQAARLLAESSGTALVFPDNVKAVPELVQRETDAWNLRKQALDESIAGYVKSESLIEKELKMARQLAAKSLLSNTEVLKLERQANDAELQITERKNRYRSEANDELSKVNVELSSLEETALGRQDTLERTELRSSVRGVVNNIRINTIGGVIQPGAEIMEVTPLNDKLLVETKIRPQDVAFLAPGQEAVVKISAYDYSIYGGLKGRVENISPGALKDEESRVQKKGGSGADDTYYRVMVRTESNTLTKAGSRKLHVIPGMTATVDIRTGEKSLLSYMLRPLLRVQEAFREK</sequence>
<dbReference type="PRINTS" id="PR01490">
    <property type="entry name" value="RTXTOXIND"/>
</dbReference>
<evidence type="ECO:0000256" key="4">
    <source>
        <dbReference type="ARBA" id="ARBA00022475"/>
    </source>
</evidence>
<dbReference type="Gene3D" id="2.40.50.100">
    <property type="match status" value="1"/>
</dbReference>
<dbReference type="GO" id="GO:0005886">
    <property type="term" value="C:plasma membrane"/>
    <property type="evidence" value="ECO:0007669"/>
    <property type="project" value="UniProtKB-SubCell"/>
</dbReference>
<dbReference type="AlphaFoldDB" id="A0A4P8YK08"/>
<evidence type="ECO:0000256" key="3">
    <source>
        <dbReference type="ARBA" id="ARBA00022448"/>
    </source>
</evidence>
<organism evidence="12 13">
    <name type="scientific">Jejubacter calystegiae</name>
    <dbReference type="NCBI Taxonomy" id="2579935"/>
    <lineage>
        <taxon>Bacteria</taxon>
        <taxon>Pseudomonadati</taxon>
        <taxon>Pseudomonadota</taxon>
        <taxon>Gammaproteobacteria</taxon>
        <taxon>Enterobacterales</taxon>
        <taxon>Enterobacteriaceae</taxon>
        <taxon>Jejubacter</taxon>
    </lineage>
</organism>
<evidence type="ECO:0000256" key="6">
    <source>
        <dbReference type="ARBA" id="ARBA00022692"/>
    </source>
</evidence>
<keyword evidence="10" id="KW-0175">Coiled coil</keyword>
<dbReference type="Gene3D" id="2.40.30.170">
    <property type="match status" value="1"/>
</dbReference>
<dbReference type="PANTHER" id="PTHR30386">
    <property type="entry name" value="MEMBRANE FUSION SUBUNIT OF EMRAB-TOLC MULTIDRUG EFFLUX PUMP"/>
    <property type="match status" value="1"/>
</dbReference>
<dbReference type="InterPro" id="IPR010129">
    <property type="entry name" value="T1SS_HlyD"/>
</dbReference>
<evidence type="ECO:0000259" key="11">
    <source>
        <dbReference type="Pfam" id="PF26002"/>
    </source>
</evidence>
<dbReference type="SUPFAM" id="SSF111369">
    <property type="entry name" value="HlyD-like secretion proteins"/>
    <property type="match status" value="1"/>
</dbReference>
<dbReference type="OrthoDB" id="9775513at2"/>
<dbReference type="NCBIfam" id="TIGR01843">
    <property type="entry name" value="type_I_hlyD"/>
    <property type="match status" value="1"/>
</dbReference>
<feature type="coiled-coil region" evidence="10">
    <location>
        <begin position="209"/>
        <end position="251"/>
    </location>
</feature>
<keyword evidence="3 9" id="KW-0813">Transport</keyword>
<evidence type="ECO:0000256" key="10">
    <source>
        <dbReference type="SAM" id="Coils"/>
    </source>
</evidence>